<evidence type="ECO:0000256" key="13">
    <source>
        <dbReference type="SAM" id="MobiDB-lite"/>
    </source>
</evidence>
<evidence type="ECO:0000256" key="10">
    <source>
        <dbReference type="ARBA" id="ARBA00023029"/>
    </source>
</evidence>
<dbReference type="Gene3D" id="3.30.230.10">
    <property type="match status" value="1"/>
</dbReference>
<dbReference type="SUPFAM" id="SSF54211">
    <property type="entry name" value="Ribosomal protein S5 domain 2-like"/>
    <property type="match status" value="1"/>
</dbReference>
<dbReference type="GO" id="GO:0006265">
    <property type="term" value="P:DNA topological change"/>
    <property type="evidence" value="ECO:0007669"/>
    <property type="project" value="InterPro"/>
</dbReference>
<keyword evidence="8" id="KW-0067">ATP-binding</keyword>
<dbReference type="Gene3D" id="3.30.1490.30">
    <property type="match status" value="1"/>
</dbReference>
<evidence type="ECO:0000256" key="8">
    <source>
        <dbReference type="ARBA" id="ARBA00022840"/>
    </source>
</evidence>
<accession>A0A6C0AEC2</accession>
<organism evidence="15">
    <name type="scientific">viral metagenome</name>
    <dbReference type="NCBI Taxonomy" id="1070528"/>
    <lineage>
        <taxon>unclassified sequences</taxon>
        <taxon>metagenomes</taxon>
        <taxon>organismal metagenomes</taxon>
    </lineage>
</organism>
<keyword evidence="11" id="KW-0238">DNA-binding</keyword>
<dbReference type="InterPro" id="IPR013757">
    <property type="entry name" value="Topo_IIA_A_a_sf"/>
</dbReference>
<dbReference type="InterPro" id="IPR002205">
    <property type="entry name" value="Topo_IIA_dom_A"/>
</dbReference>
<dbReference type="InterPro" id="IPR020568">
    <property type="entry name" value="Ribosomal_Su5_D2-typ_SF"/>
</dbReference>
<dbReference type="GO" id="GO:0005634">
    <property type="term" value="C:nucleus"/>
    <property type="evidence" value="ECO:0007669"/>
    <property type="project" value="TreeGrafter"/>
</dbReference>
<dbReference type="InterPro" id="IPR031660">
    <property type="entry name" value="TOPRIM_C"/>
</dbReference>
<dbReference type="PRINTS" id="PR01158">
    <property type="entry name" value="TOPISMRASEII"/>
</dbReference>
<feature type="region of interest" description="Disordered" evidence="13">
    <location>
        <begin position="1131"/>
        <end position="1161"/>
    </location>
</feature>
<dbReference type="Gene3D" id="1.10.268.10">
    <property type="entry name" value="Topoisomerase, domain 3"/>
    <property type="match status" value="1"/>
</dbReference>
<dbReference type="InterPro" id="IPR050634">
    <property type="entry name" value="DNA_Topoisomerase_II"/>
</dbReference>
<dbReference type="GO" id="GO:0000712">
    <property type="term" value="P:resolution of meiotic recombination intermediates"/>
    <property type="evidence" value="ECO:0007669"/>
    <property type="project" value="TreeGrafter"/>
</dbReference>
<dbReference type="PANTHER" id="PTHR10169:SF38">
    <property type="entry name" value="DNA TOPOISOMERASE 2"/>
    <property type="match status" value="1"/>
</dbReference>
<evidence type="ECO:0000256" key="5">
    <source>
        <dbReference type="ARBA" id="ARBA00012895"/>
    </source>
</evidence>
<dbReference type="Gene3D" id="3.90.199.10">
    <property type="entry name" value="Topoisomerase II, domain 5"/>
    <property type="match status" value="1"/>
</dbReference>
<dbReference type="SMART" id="SM00434">
    <property type="entry name" value="TOP4c"/>
    <property type="match status" value="1"/>
</dbReference>
<feature type="compositionally biased region" description="Basic and acidic residues" evidence="13">
    <location>
        <begin position="1142"/>
        <end position="1158"/>
    </location>
</feature>
<dbReference type="Pfam" id="PF16898">
    <property type="entry name" value="TOPRIM_C"/>
    <property type="match status" value="1"/>
</dbReference>
<dbReference type="PRINTS" id="PR00418">
    <property type="entry name" value="TPI2FAMILY"/>
</dbReference>
<keyword evidence="7" id="KW-0547">Nucleotide-binding</keyword>
<dbReference type="GO" id="GO:0046872">
    <property type="term" value="F:metal ion binding"/>
    <property type="evidence" value="ECO:0007669"/>
    <property type="project" value="UniProtKB-KW"/>
</dbReference>
<reference evidence="15" key="1">
    <citation type="journal article" date="2020" name="Nature">
        <title>Giant virus diversity and host interactions through global metagenomics.</title>
        <authorList>
            <person name="Schulz F."/>
            <person name="Roux S."/>
            <person name="Paez-Espino D."/>
            <person name="Jungbluth S."/>
            <person name="Walsh D.A."/>
            <person name="Denef V.J."/>
            <person name="McMahon K.D."/>
            <person name="Konstantinidis K.T."/>
            <person name="Eloe-Fadrosh E.A."/>
            <person name="Kyrpides N.C."/>
            <person name="Woyke T."/>
        </authorList>
    </citation>
    <scope>NUCLEOTIDE SEQUENCE</scope>
    <source>
        <strain evidence="15">GVMAG-S-1021933-23</strain>
    </source>
</reference>
<dbReference type="GO" id="GO:0003918">
    <property type="term" value="F:DNA topoisomerase type II (double strand cut, ATP-hydrolyzing) activity"/>
    <property type="evidence" value="ECO:0007669"/>
    <property type="project" value="UniProtKB-EC"/>
</dbReference>
<dbReference type="GO" id="GO:0003677">
    <property type="term" value="F:DNA binding"/>
    <property type="evidence" value="ECO:0007669"/>
    <property type="project" value="UniProtKB-KW"/>
</dbReference>
<dbReference type="GO" id="GO:0000819">
    <property type="term" value="P:sister chromatid segregation"/>
    <property type="evidence" value="ECO:0007669"/>
    <property type="project" value="TreeGrafter"/>
</dbReference>
<dbReference type="EC" id="5.6.2.2" evidence="5"/>
<dbReference type="InterPro" id="IPR001154">
    <property type="entry name" value="TopoII_euk"/>
</dbReference>
<dbReference type="EMBL" id="MN740593">
    <property type="protein sequence ID" value="QHS77793.1"/>
    <property type="molecule type" value="Genomic_DNA"/>
</dbReference>
<feature type="region of interest" description="Disordered" evidence="13">
    <location>
        <begin position="1024"/>
        <end position="1043"/>
    </location>
</feature>
<evidence type="ECO:0000256" key="1">
    <source>
        <dbReference type="ARBA" id="ARBA00000185"/>
    </source>
</evidence>
<dbReference type="SUPFAM" id="SSF56719">
    <property type="entry name" value="Type II DNA topoisomerase"/>
    <property type="match status" value="1"/>
</dbReference>
<dbReference type="FunFam" id="3.40.50.670:FF:000001">
    <property type="entry name" value="DNA topoisomerase 2"/>
    <property type="match status" value="1"/>
</dbReference>
<comment type="catalytic activity">
    <reaction evidence="1">
        <text>ATP-dependent breakage, passage and rejoining of double-stranded DNA.</text>
        <dbReference type="EC" id="5.6.2.2"/>
    </reaction>
</comment>
<protein>
    <recommendedName>
        <fullName evidence="5">DNA topoisomerase (ATP-hydrolyzing)</fullName>
        <ecNumber evidence="5">5.6.2.2</ecNumber>
    </recommendedName>
</protein>
<dbReference type="InterPro" id="IPR013760">
    <property type="entry name" value="Topo_IIA-like_dom_sf"/>
</dbReference>
<sequence>MSSRTKKTYAKLDDANRKIRTKKSATDYKELPLDVQIYKKPGTYIGSIHPNPRTDDVFNPELNKFTKEQIDLCDGIIRIILEILGNAADNIYHSLIAGVKTGSIEMKIDNKRITIRSGGDPIFFHVKQELSTPEKCVTVIERIFGILLTSSNYDDDIIRTGGGTNGYGSKLANIFAKMFGVKIGDNIRGFEHEAIWINNMSEIIKSESTPKMIYDPNTPCTVILQEEKRDDEDNIIEEEESVTMPGTWIKGPGEPYKDEPYVEITLDLDLERFGLTEITQQMQMYFYKMLIDTGISTKVPVSFNGKVHEILDVKKNYAPLIFSQEEIESCICHYEWGTEGNKLPKKFKKENLEEIIAHPFNKECVPIVELYFFDTPNNPRHYSCVNGLMTLGGVHVDGAFDVFFHKIVDFFNNGGVFSKPSKKKTDKSKPEKAKPKEKEIKLTIRDVKPHVSMIMICRLEDTDYTSQSKTILTRPTPSFNVTDESLKPIEKWKLNDILNNLLMAKNMKMIDGPTSSGRAIVKGVVNANDAGGKHSASCVLYIAEGKSGSGYSSTRILHSEGTQDRNGYFSMKGKPPNCSKHDEIKIFRNAEYNAIMRAVGLEKNKDYTIPENRENLKYGLIIINTDADEDAYHITGLLINFFYTYFPTLFQIGMIGFLMTPAIKLFKNNKICKRFQTHEYKIYKEENPNCKLDVHYYKGLGTSNEEDIKDDLETAKQVVFVIDDLAKENLNMSFNTKLADKRKESIKELRGAFRKDDFIDIRLSDLLSTKDTGFLNNNNTNPLIVGRTITNFLRTDLIEYSIGCFFRAIPSYKDTLKRSQRQVLYYMLENWNYGNSNKKDSKVESIASTAANDLNYHHGAVSLEQTLIKMSETYTGSNNLNVTCHNGRYGTREYCKTTTSSRYLLSNLEWWVKYVYFKEIIDMVPKRIEEGEPVDPIWIAAIIPLGYINGFRGLGRGTSTFSPSYKPTDIIRWIINKAKGKKTDKLIPFFDGFKGKVKIVNIVSKDEVNKKNENPDIEQIVVDEEDTTEEPIPDEEDIPEEEEDDKKFDIMHKKMKGISVRTEGIYEITKQSKGLYNITITELPIGVSLIEYKEWCESLILNKRLKDVTSISPDNNSPLFYLTGYNPTPVGKKLSKKPKISKNPEENKNPEEPKEKEKKNHKIGHEAMLNNLKLVKSFSLCNMNLIDDDGFPMYFKNIEEGMEMYYSSMIELLAKVVGKKIKDTEEAIIKLNKSKILIELINSGKIVVVNKNKKEIIDQMKKYDIEEEHMKGKQIWDLTPEEMQVLIKKIEERKIELENLKKVTPEKFWIEKLLVLEKQLNKRGCVTRDKGKDKGKGKTVE</sequence>
<keyword evidence="9" id="KW-0460">Magnesium</keyword>
<evidence type="ECO:0000256" key="4">
    <source>
        <dbReference type="ARBA" id="ARBA00011080"/>
    </source>
</evidence>
<evidence type="ECO:0000256" key="6">
    <source>
        <dbReference type="ARBA" id="ARBA00022723"/>
    </source>
</evidence>
<dbReference type="Gene3D" id="3.40.50.670">
    <property type="match status" value="1"/>
</dbReference>
<dbReference type="InterPro" id="IPR001241">
    <property type="entry name" value="Topo_IIA"/>
</dbReference>
<proteinExistence type="inferred from homology"/>
<dbReference type="Pfam" id="PF00521">
    <property type="entry name" value="DNA_topoisoIV"/>
    <property type="match status" value="1"/>
</dbReference>
<evidence type="ECO:0000313" key="15">
    <source>
        <dbReference type="EMBL" id="QHS77793.1"/>
    </source>
</evidence>
<dbReference type="GO" id="GO:0005524">
    <property type="term" value="F:ATP binding"/>
    <property type="evidence" value="ECO:0007669"/>
    <property type="project" value="UniProtKB-KW"/>
</dbReference>
<feature type="domain" description="Topo IIA-type catalytic" evidence="14">
    <location>
        <begin position="809"/>
        <end position="999"/>
    </location>
</feature>
<dbReference type="PANTHER" id="PTHR10169">
    <property type="entry name" value="DNA TOPOISOMERASE/GYRASE"/>
    <property type="match status" value="1"/>
</dbReference>
<evidence type="ECO:0000259" key="14">
    <source>
        <dbReference type="PROSITE" id="PS52040"/>
    </source>
</evidence>
<name>A0A6C0AEC2_9ZZZZ</name>
<keyword evidence="6" id="KW-0479">Metal-binding</keyword>
<dbReference type="InterPro" id="IPR013758">
    <property type="entry name" value="Topo_IIA_A/C_ab"/>
</dbReference>
<evidence type="ECO:0000256" key="12">
    <source>
        <dbReference type="ARBA" id="ARBA00023235"/>
    </source>
</evidence>
<keyword evidence="10" id="KW-0799">Topoisomerase</keyword>
<evidence type="ECO:0000256" key="3">
    <source>
        <dbReference type="ARBA" id="ARBA00001946"/>
    </source>
</evidence>
<evidence type="ECO:0000256" key="2">
    <source>
        <dbReference type="ARBA" id="ARBA00001913"/>
    </source>
</evidence>
<comment type="cofactor">
    <cofactor evidence="2">
        <name>Ca(2+)</name>
        <dbReference type="ChEBI" id="CHEBI:29108"/>
    </cofactor>
</comment>
<dbReference type="InterPro" id="IPR014721">
    <property type="entry name" value="Ribsml_uS5_D2-typ_fold_subgr"/>
</dbReference>
<dbReference type="InterPro" id="IPR013759">
    <property type="entry name" value="Topo_IIA_B_C"/>
</dbReference>
<dbReference type="PROSITE" id="PS52040">
    <property type="entry name" value="TOPO_IIA"/>
    <property type="match status" value="1"/>
</dbReference>
<dbReference type="Gene3D" id="3.30.565.10">
    <property type="entry name" value="Histidine kinase-like ATPase, C-terminal domain"/>
    <property type="match status" value="1"/>
</dbReference>
<evidence type="ECO:0000256" key="9">
    <source>
        <dbReference type="ARBA" id="ARBA00022842"/>
    </source>
</evidence>
<evidence type="ECO:0000256" key="7">
    <source>
        <dbReference type="ARBA" id="ARBA00022741"/>
    </source>
</evidence>
<dbReference type="SMART" id="SM00433">
    <property type="entry name" value="TOP2c"/>
    <property type="match status" value="1"/>
</dbReference>
<evidence type="ECO:0000256" key="11">
    <source>
        <dbReference type="ARBA" id="ARBA00023125"/>
    </source>
</evidence>
<comment type="similarity">
    <text evidence="4">Belongs to the type II topoisomerase family.</text>
</comment>
<keyword evidence="12" id="KW-0413">Isomerase</keyword>
<comment type="cofactor">
    <cofactor evidence="3">
        <name>Mg(2+)</name>
        <dbReference type="ChEBI" id="CHEBI:18420"/>
    </cofactor>
</comment>
<dbReference type="InterPro" id="IPR036890">
    <property type="entry name" value="HATPase_C_sf"/>
</dbReference>
<dbReference type="SUPFAM" id="SSF55874">
    <property type="entry name" value="ATPase domain of HSP90 chaperone/DNA topoisomerase II/histidine kinase"/>
    <property type="match status" value="1"/>
</dbReference>